<keyword evidence="2" id="KW-1185">Reference proteome</keyword>
<name>A0ABR3G607_9PEZI</name>
<dbReference type="EMBL" id="JBBBZM010000274">
    <property type="protein sequence ID" value="KAL0631253.1"/>
    <property type="molecule type" value="Genomic_DNA"/>
</dbReference>
<dbReference type="Proteomes" id="UP001447188">
    <property type="component" value="Unassembled WGS sequence"/>
</dbReference>
<accession>A0ABR3G607</accession>
<protein>
    <submittedName>
        <fullName evidence="1">Uncharacterized protein</fullName>
    </submittedName>
</protein>
<evidence type="ECO:0000313" key="2">
    <source>
        <dbReference type="Proteomes" id="UP001447188"/>
    </source>
</evidence>
<reference evidence="1 2" key="1">
    <citation type="submission" date="2024-02" db="EMBL/GenBank/DDBJ databases">
        <title>Discinaceae phylogenomics.</title>
        <authorList>
            <person name="Dirks A.C."/>
            <person name="James T.Y."/>
        </authorList>
    </citation>
    <scope>NUCLEOTIDE SEQUENCE [LARGE SCALE GENOMIC DNA]</scope>
    <source>
        <strain evidence="1 2">ACD0624</strain>
    </source>
</reference>
<evidence type="ECO:0000313" key="1">
    <source>
        <dbReference type="EMBL" id="KAL0631253.1"/>
    </source>
</evidence>
<comment type="caution">
    <text evidence="1">The sequence shown here is derived from an EMBL/GenBank/DDBJ whole genome shotgun (WGS) entry which is preliminary data.</text>
</comment>
<proteinExistence type="predicted"/>
<gene>
    <name evidence="1" type="ORF">Q9L58_009882</name>
</gene>
<sequence>MIVRSDFTSFHPTVRRLTIFPAEHDGPADLAWQFPAVTTLRLAENLPIVPQLLVDFTALTTLHIMASLGHESVEGKLTT</sequence>
<organism evidence="1 2">
    <name type="scientific">Discina gigas</name>
    <dbReference type="NCBI Taxonomy" id="1032678"/>
    <lineage>
        <taxon>Eukaryota</taxon>
        <taxon>Fungi</taxon>
        <taxon>Dikarya</taxon>
        <taxon>Ascomycota</taxon>
        <taxon>Pezizomycotina</taxon>
        <taxon>Pezizomycetes</taxon>
        <taxon>Pezizales</taxon>
        <taxon>Discinaceae</taxon>
        <taxon>Discina</taxon>
    </lineage>
</organism>